<protein>
    <recommendedName>
        <fullName evidence="3">Alpha/beta hydrolase family protein</fullName>
    </recommendedName>
</protein>
<sequence length="147" mass="16696">MGVDTSPFGLSYYSPTDRFWVRQVEWMARCYPHDKLLTGIAKGATHTSRGYDNMMAMLASYRKAELCRIMGICYASFLRENRDATFDFPVLLILGEYDKFGKVPQYNYAWATKTGYPLEIIPLAGHNSNMDNPLVFNAVVAVFLDAL</sequence>
<dbReference type="RefSeq" id="WP_186841980.1">
    <property type="nucleotide sequence ID" value="NZ_WJBC01000007.1"/>
</dbReference>
<proteinExistence type="predicted"/>
<comment type="caution">
    <text evidence="1">The sequence shown here is derived from an EMBL/GenBank/DDBJ whole genome shotgun (WGS) entry which is preliminary data.</text>
</comment>
<dbReference type="Gene3D" id="3.40.50.1820">
    <property type="entry name" value="alpha/beta hydrolase"/>
    <property type="match status" value="1"/>
</dbReference>
<organism evidence="1 2">
    <name type="scientific">Acetobacterium fimetarium</name>
    <dbReference type="NCBI Taxonomy" id="52691"/>
    <lineage>
        <taxon>Bacteria</taxon>
        <taxon>Bacillati</taxon>
        <taxon>Bacillota</taxon>
        <taxon>Clostridia</taxon>
        <taxon>Eubacteriales</taxon>
        <taxon>Eubacteriaceae</taxon>
        <taxon>Acetobacterium</taxon>
    </lineage>
</organism>
<dbReference type="EMBL" id="WJBC01000007">
    <property type="protein sequence ID" value="MBC3804093.1"/>
    <property type="molecule type" value="Genomic_DNA"/>
</dbReference>
<reference evidence="1 2" key="1">
    <citation type="journal article" date="2020" name="mSystems">
        <title>Defining Genomic and Predicted Metabolic Features of the Acetobacterium Genus.</title>
        <authorList>
            <person name="Ross D.E."/>
            <person name="Marshall C.W."/>
            <person name="Gulliver D."/>
            <person name="May H.D."/>
            <person name="Norman R.S."/>
        </authorList>
    </citation>
    <scope>NUCLEOTIDE SEQUENCE [LARGE SCALE GENOMIC DNA]</scope>
    <source>
        <strain evidence="1 2">DSM 8238</strain>
    </source>
</reference>
<accession>A0ABR6WTZ7</accession>
<evidence type="ECO:0008006" key="3">
    <source>
        <dbReference type="Google" id="ProtNLM"/>
    </source>
</evidence>
<dbReference type="SUPFAM" id="SSF53474">
    <property type="entry name" value="alpha/beta-Hydrolases"/>
    <property type="match status" value="1"/>
</dbReference>
<keyword evidence="2" id="KW-1185">Reference proteome</keyword>
<dbReference type="InterPro" id="IPR029058">
    <property type="entry name" value="AB_hydrolase_fold"/>
</dbReference>
<dbReference type="Proteomes" id="UP000603234">
    <property type="component" value="Unassembled WGS sequence"/>
</dbReference>
<gene>
    <name evidence="1" type="ORF">GH808_06535</name>
</gene>
<evidence type="ECO:0000313" key="2">
    <source>
        <dbReference type="Proteomes" id="UP000603234"/>
    </source>
</evidence>
<evidence type="ECO:0000313" key="1">
    <source>
        <dbReference type="EMBL" id="MBC3804093.1"/>
    </source>
</evidence>
<name>A0ABR6WTZ7_9FIRM</name>